<dbReference type="Pfam" id="PF01510">
    <property type="entry name" value="Amidase_2"/>
    <property type="match status" value="1"/>
</dbReference>
<evidence type="ECO:0000313" key="4">
    <source>
        <dbReference type="EMBL" id="AXN40630.1"/>
    </source>
</evidence>
<dbReference type="InterPro" id="IPR036366">
    <property type="entry name" value="PGBDSf"/>
</dbReference>
<dbReference type="InterPro" id="IPR036779">
    <property type="entry name" value="LysM_dom_sf"/>
</dbReference>
<evidence type="ECO:0000313" key="5">
    <source>
        <dbReference type="Proteomes" id="UP000260457"/>
    </source>
</evidence>
<evidence type="ECO:0000256" key="2">
    <source>
        <dbReference type="ARBA" id="ARBA00032390"/>
    </source>
</evidence>
<gene>
    <name evidence="4" type="ORF">DTO10_21075</name>
</gene>
<dbReference type="PROSITE" id="PS51782">
    <property type="entry name" value="LYSM"/>
    <property type="match status" value="1"/>
</dbReference>
<dbReference type="Pfam" id="PF01471">
    <property type="entry name" value="PG_binding_1"/>
    <property type="match status" value="1"/>
</dbReference>
<dbReference type="CDD" id="cd06583">
    <property type="entry name" value="PGRP"/>
    <property type="match status" value="1"/>
</dbReference>
<accession>A0ABM6XPT0</accession>
<dbReference type="InterPro" id="IPR036365">
    <property type="entry name" value="PGBD-like_sf"/>
</dbReference>
<name>A0ABM6XPT0_9BACI</name>
<dbReference type="InterPro" id="IPR002502">
    <property type="entry name" value="Amidase_domain"/>
</dbReference>
<dbReference type="Gene3D" id="1.10.101.10">
    <property type="entry name" value="PGBD-like superfamily/PGBD"/>
    <property type="match status" value="2"/>
</dbReference>
<dbReference type="Gene3D" id="3.10.350.10">
    <property type="entry name" value="LysM domain"/>
    <property type="match status" value="1"/>
</dbReference>
<dbReference type="InterPro" id="IPR018392">
    <property type="entry name" value="LysM"/>
</dbReference>
<proteinExistence type="predicted"/>
<keyword evidence="5" id="KW-1185">Reference proteome</keyword>
<dbReference type="Proteomes" id="UP000260457">
    <property type="component" value="Chromosome"/>
</dbReference>
<dbReference type="InterPro" id="IPR036505">
    <property type="entry name" value="Amidase/PGRP_sf"/>
</dbReference>
<reference evidence="4 5" key="1">
    <citation type="submission" date="2018-07" db="EMBL/GenBank/DDBJ databases">
        <title>The molecular basis for the intramolecular migration of carboxyl group in the catabolism of para-hydroxybenzoate via gentisate.</title>
        <authorList>
            <person name="Zhao H."/>
            <person name="Xu Y."/>
            <person name="Lin S."/>
            <person name="Spain J.C."/>
            <person name="Zhou N.-Y."/>
        </authorList>
    </citation>
    <scope>NUCLEOTIDE SEQUENCE [LARGE SCALE GENOMIC DNA]</scope>
    <source>
        <strain evidence="4 5">PHB-7a</strain>
    </source>
</reference>
<dbReference type="Pfam" id="PF01476">
    <property type="entry name" value="LysM"/>
    <property type="match status" value="1"/>
</dbReference>
<dbReference type="CDD" id="cd00118">
    <property type="entry name" value="LysM"/>
    <property type="match status" value="1"/>
</dbReference>
<dbReference type="SUPFAM" id="SSF47090">
    <property type="entry name" value="PGBD-like"/>
    <property type="match status" value="1"/>
</dbReference>
<dbReference type="Gene3D" id="3.40.80.10">
    <property type="entry name" value="Peptidoglycan recognition protein-like"/>
    <property type="match status" value="1"/>
</dbReference>
<dbReference type="SUPFAM" id="SSF55846">
    <property type="entry name" value="N-acetylmuramoyl-L-alanine amidase-like"/>
    <property type="match status" value="1"/>
</dbReference>
<evidence type="ECO:0000256" key="1">
    <source>
        <dbReference type="ARBA" id="ARBA00030881"/>
    </source>
</evidence>
<sequence>MNFSKLPQLVDMRGELKSKGTYSKRSKTITYRVWHHSLTKKYLAGSDAAGFAGYHVNTLGWPGIGYTFIIEPMNVINTPNGKRARIVYANDIDRRTYHVGNSNQFSLGICVAGDYRYDTMDEATLASIAELHAALVKDGVGKYDKAHNEMPGYSWKACCQYNYRDAFGWKGSKTPVKPQPAPDVYTIQEGDTLWSIAHKDVTGGVQVEELINANPGIDPTKLKIGQKINFGNAKEVIVQPDIKENEETSDSGDEVVSSIQKTLNSRYKAGLIVDGFNGPKTKSALIKALQTELNKQFNKKLVVDGKWGAKTKAAIVTVAKGAKGNLTWILQAALYLEGFNPGSLGSNFGTNTEKVLKKFQGKKGLSADGKAGKETNCLHDKICVK</sequence>
<feature type="domain" description="LysM" evidence="3">
    <location>
        <begin position="183"/>
        <end position="230"/>
    </location>
</feature>
<dbReference type="SMART" id="SM00257">
    <property type="entry name" value="LysM"/>
    <property type="match status" value="1"/>
</dbReference>
<dbReference type="InterPro" id="IPR002477">
    <property type="entry name" value="Peptidoglycan-bd-like"/>
</dbReference>
<protein>
    <recommendedName>
        <fullName evidence="2">Autolysin</fullName>
    </recommendedName>
    <alternativeName>
        <fullName evidence="1">Cell wall hydrolase</fullName>
    </alternativeName>
</protein>
<dbReference type="EMBL" id="CP030926">
    <property type="protein sequence ID" value="AXN40630.1"/>
    <property type="molecule type" value="Genomic_DNA"/>
</dbReference>
<evidence type="ECO:0000259" key="3">
    <source>
        <dbReference type="PROSITE" id="PS51782"/>
    </source>
</evidence>
<dbReference type="RefSeq" id="WP_116821802.1">
    <property type="nucleotide sequence ID" value="NZ_CP030926.1"/>
</dbReference>
<dbReference type="SUPFAM" id="SSF54106">
    <property type="entry name" value="LysM domain"/>
    <property type="match status" value="1"/>
</dbReference>
<organism evidence="4 5">
    <name type="scientific">Peribacillus butanolivorans</name>
    <dbReference type="NCBI Taxonomy" id="421767"/>
    <lineage>
        <taxon>Bacteria</taxon>
        <taxon>Bacillati</taxon>
        <taxon>Bacillota</taxon>
        <taxon>Bacilli</taxon>
        <taxon>Bacillales</taxon>
        <taxon>Bacillaceae</taxon>
        <taxon>Peribacillus</taxon>
    </lineage>
</organism>